<evidence type="ECO:0000313" key="2">
    <source>
        <dbReference type="EMBL" id="QHU03369.1"/>
    </source>
</evidence>
<protein>
    <recommendedName>
        <fullName evidence="3">MORN repeat-containing protein</fullName>
    </recommendedName>
</protein>
<dbReference type="Gene3D" id="2.20.110.10">
    <property type="entry name" value="Histone H3 K4-specific methyltransferase SET7/9 N-terminal domain"/>
    <property type="match status" value="3"/>
</dbReference>
<dbReference type="EMBL" id="MN740375">
    <property type="protein sequence ID" value="QHU03369.1"/>
    <property type="molecule type" value="Genomic_DNA"/>
</dbReference>
<dbReference type="PANTHER" id="PTHR43215:SF14">
    <property type="entry name" value="RADIAL SPOKE HEAD 1 HOMOLOG"/>
    <property type="match status" value="1"/>
</dbReference>
<dbReference type="InterPro" id="IPR003409">
    <property type="entry name" value="MORN"/>
</dbReference>
<dbReference type="PANTHER" id="PTHR43215">
    <property type="entry name" value="RADIAL SPOKE HEAD 1 HOMOLOG"/>
    <property type="match status" value="1"/>
</dbReference>
<keyword evidence="1" id="KW-0677">Repeat</keyword>
<dbReference type="AlphaFoldDB" id="A0A6C0JCM9"/>
<accession>A0A6C0JCM9</accession>
<dbReference type="Pfam" id="PF02493">
    <property type="entry name" value="MORN"/>
    <property type="match status" value="5"/>
</dbReference>
<dbReference type="SMART" id="SM00698">
    <property type="entry name" value="MORN"/>
    <property type="match status" value="5"/>
</dbReference>
<reference evidence="2" key="1">
    <citation type="journal article" date="2020" name="Nature">
        <title>Giant virus diversity and host interactions through global metagenomics.</title>
        <authorList>
            <person name="Schulz F."/>
            <person name="Roux S."/>
            <person name="Paez-Espino D."/>
            <person name="Jungbluth S."/>
            <person name="Walsh D.A."/>
            <person name="Denef V.J."/>
            <person name="McMahon K.D."/>
            <person name="Konstantinidis K.T."/>
            <person name="Eloe-Fadrosh E.A."/>
            <person name="Kyrpides N.C."/>
            <person name="Woyke T."/>
        </authorList>
    </citation>
    <scope>NUCLEOTIDE SEQUENCE</scope>
    <source>
        <strain evidence="2">GVMAG-M-3300026093-6</strain>
    </source>
</reference>
<dbReference type="SUPFAM" id="SSF82185">
    <property type="entry name" value="Histone H3 K4-specific methyltransferase SET7/9 N-terminal domain"/>
    <property type="match status" value="2"/>
</dbReference>
<organism evidence="2">
    <name type="scientific">viral metagenome</name>
    <dbReference type="NCBI Taxonomy" id="1070528"/>
    <lineage>
        <taxon>unclassified sequences</taxon>
        <taxon>metagenomes</taxon>
        <taxon>organismal metagenomes</taxon>
    </lineage>
</organism>
<sequence>MNRVYDNNIVNINQDIEIPINYDKYYLKWEDGSEYIGNFIDNIIQGFGVYRFPDGTIYEGSWKNNCKHGIGKLLFNNGNIYNGEFLDDNISGYGSLLFNNNGTEKQLYIGNFYKGRREGYGKLYYYNIDTNTYKLKYIGNWIKDDFSDIGICYHDNGNKFYEGYFVKGLPSGDGILYDIDGSIAEKGYYIKGELQKNIDNKRTKKVLSKIKKYIKFPFNYIL</sequence>
<evidence type="ECO:0000256" key="1">
    <source>
        <dbReference type="ARBA" id="ARBA00022737"/>
    </source>
</evidence>
<proteinExistence type="predicted"/>
<evidence type="ECO:0008006" key="3">
    <source>
        <dbReference type="Google" id="ProtNLM"/>
    </source>
</evidence>
<name>A0A6C0JCM9_9ZZZZ</name>